<protein>
    <submittedName>
        <fullName evidence="1">Uncharacterized protein</fullName>
    </submittedName>
</protein>
<gene>
    <name evidence="1" type="ORF">JMJ35_001774</name>
</gene>
<reference evidence="1" key="1">
    <citation type="submission" date="2023-03" db="EMBL/GenBank/DDBJ databases">
        <title>Complete genome of Cladonia borealis.</title>
        <authorList>
            <person name="Park H."/>
        </authorList>
    </citation>
    <scope>NUCLEOTIDE SEQUENCE</scope>
    <source>
        <strain evidence="1">ANT050790</strain>
    </source>
</reference>
<name>A0AA39R6I2_9LECA</name>
<evidence type="ECO:0000313" key="2">
    <source>
        <dbReference type="Proteomes" id="UP001166286"/>
    </source>
</evidence>
<dbReference type="EMBL" id="JAFEKC020000003">
    <property type="protein sequence ID" value="KAK0515740.1"/>
    <property type="molecule type" value="Genomic_DNA"/>
</dbReference>
<comment type="caution">
    <text evidence="1">The sequence shown here is derived from an EMBL/GenBank/DDBJ whole genome shotgun (WGS) entry which is preliminary data.</text>
</comment>
<proteinExistence type="predicted"/>
<accession>A0AA39R6I2</accession>
<sequence>MYSSVQHIPFFIPALPSMDWQLAKQVCILVAIPLVYRWYLSLTPPPPVATRRMATLSPWVSSAPRPCTKRSVSSRAQRQQPLRLPSDEVNAVVCHAGVEELCKMLQSLNLSETRGALRPPGSKKTAKTVVWADDKNEMHLVENWIVKHIHIHQPFNGHVRWDHYDKVYEVDTWIVPDGHNQLHFPRTKWIRDVPDAAVEDLDGDIEMRDAG</sequence>
<organism evidence="1 2">
    <name type="scientific">Cladonia borealis</name>
    <dbReference type="NCBI Taxonomy" id="184061"/>
    <lineage>
        <taxon>Eukaryota</taxon>
        <taxon>Fungi</taxon>
        <taxon>Dikarya</taxon>
        <taxon>Ascomycota</taxon>
        <taxon>Pezizomycotina</taxon>
        <taxon>Lecanoromycetes</taxon>
        <taxon>OSLEUM clade</taxon>
        <taxon>Lecanoromycetidae</taxon>
        <taxon>Lecanorales</taxon>
        <taxon>Lecanorineae</taxon>
        <taxon>Cladoniaceae</taxon>
        <taxon>Cladonia</taxon>
    </lineage>
</organism>
<dbReference type="Proteomes" id="UP001166286">
    <property type="component" value="Unassembled WGS sequence"/>
</dbReference>
<evidence type="ECO:0000313" key="1">
    <source>
        <dbReference type="EMBL" id="KAK0515740.1"/>
    </source>
</evidence>
<dbReference type="AlphaFoldDB" id="A0AA39R6I2"/>
<keyword evidence="2" id="KW-1185">Reference proteome</keyword>